<accession>A0A1V3XZJ7</accession>
<dbReference type="Gene3D" id="3.30.300.30">
    <property type="match status" value="1"/>
</dbReference>
<dbReference type="AlphaFoldDB" id="A0A1V3XZJ7"/>
<evidence type="ECO:0000313" key="4">
    <source>
        <dbReference type="Proteomes" id="UP000188532"/>
    </source>
</evidence>
<proteinExistence type="inferred from homology"/>
<organism evidence="3 4">
    <name type="scientific">Mycobacterium kansasii</name>
    <dbReference type="NCBI Taxonomy" id="1768"/>
    <lineage>
        <taxon>Bacteria</taxon>
        <taxon>Bacillati</taxon>
        <taxon>Actinomycetota</taxon>
        <taxon>Actinomycetes</taxon>
        <taxon>Mycobacteriales</taxon>
        <taxon>Mycobacteriaceae</taxon>
        <taxon>Mycobacterium</taxon>
    </lineage>
</organism>
<dbReference type="SUPFAM" id="SSF56801">
    <property type="entry name" value="Acetyl-CoA synthetase-like"/>
    <property type="match status" value="1"/>
</dbReference>
<sequence>MHTGDVVRVDDAGRVHIVDRLKDIINRGGENVSSVEVESALLSAPGVADACVLGCLTTSWGRRSARCCTQARTRST</sequence>
<dbReference type="InterPro" id="IPR045851">
    <property type="entry name" value="AMP-bd_C_sf"/>
</dbReference>
<keyword evidence="2" id="KW-0436">Ligase</keyword>
<gene>
    <name evidence="3" type="ORF">BZL29_1461</name>
</gene>
<dbReference type="PANTHER" id="PTHR43201:SF5">
    <property type="entry name" value="MEDIUM-CHAIN ACYL-COA LIGASE ACSF2, MITOCHONDRIAL"/>
    <property type="match status" value="1"/>
</dbReference>
<dbReference type="Gene3D" id="2.30.38.10">
    <property type="entry name" value="Luciferase, Domain 3"/>
    <property type="match status" value="1"/>
</dbReference>
<protein>
    <submittedName>
        <fullName evidence="3">AMP-binding enzyme family protein</fullName>
    </submittedName>
</protein>
<reference evidence="3 4" key="1">
    <citation type="submission" date="2017-02" db="EMBL/GenBank/DDBJ databases">
        <title>Complete genome sequences of Mycobacterium kansasii strains isolated from rhesus macaques.</title>
        <authorList>
            <person name="Panda A."/>
            <person name="Nagaraj S."/>
            <person name="Zhao X."/>
            <person name="Tettelin H."/>
            <person name="Detolla L.J."/>
        </authorList>
    </citation>
    <scope>NUCLEOTIDE SEQUENCE [LARGE SCALE GENOMIC DNA]</scope>
    <source>
        <strain evidence="3 4">11-3469</strain>
    </source>
</reference>
<dbReference type="GO" id="GO:0006631">
    <property type="term" value="P:fatty acid metabolic process"/>
    <property type="evidence" value="ECO:0007669"/>
    <property type="project" value="TreeGrafter"/>
</dbReference>
<dbReference type="Proteomes" id="UP000188532">
    <property type="component" value="Unassembled WGS sequence"/>
</dbReference>
<evidence type="ECO:0000256" key="2">
    <source>
        <dbReference type="ARBA" id="ARBA00022598"/>
    </source>
</evidence>
<dbReference type="GO" id="GO:0031956">
    <property type="term" value="F:medium-chain fatty acid-CoA ligase activity"/>
    <property type="evidence" value="ECO:0007669"/>
    <property type="project" value="TreeGrafter"/>
</dbReference>
<evidence type="ECO:0000313" key="3">
    <source>
        <dbReference type="EMBL" id="OOK84492.1"/>
    </source>
</evidence>
<name>A0A1V3XZJ7_MYCKA</name>
<comment type="caution">
    <text evidence="3">The sequence shown here is derived from an EMBL/GenBank/DDBJ whole genome shotgun (WGS) entry which is preliminary data.</text>
</comment>
<dbReference type="PANTHER" id="PTHR43201">
    <property type="entry name" value="ACYL-COA SYNTHETASE"/>
    <property type="match status" value="1"/>
</dbReference>
<evidence type="ECO:0000256" key="1">
    <source>
        <dbReference type="ARBA" id="ARBA00006432"/>
    </source>
</evidence>
<comment type="similarity">
    <text evidence="1">Belongs to the ATP-dependent AMP-binding enzyme family.</text>
</comment>
<dbReference type="EMBL" id="MVBN01000001">
    <property type="protein sequence ID" value="OOK84492.1"/>
    <property type="molecule type" value="Genomic_DNA"/>
</dbReference>